<dbReference type="PANTHER" id="PTHR37534:SF47">
    <property type="entry name" value="ZN(2)-C6 FUNGAL-TYPE DOMAIN-CONTAINING PROTEIN"/>
    <property type="match status" value="1"/>
</dbReference>
<dbReference type="OrthoDB" id="3251668at2759"/>
<dbReference type="CDD" id="cd00067">
    <property type="entry name" value="GAL4"/>
    <property type="match status" value="2"/>
</dbReference>
<dbReference type="GO" id="GO:0045944">
    <property type="term" value="P:positive regulation of transcription by RNA polymerase II"/>
    <property type="evidence" value="ECO:0007669"/>
    <property type="project" value="TreeGrafter"/>
</dbReference>
<dbReference type="InterPro" id="IPR036864">
    <property type="entry name" value="Zn2-C6_fun-type_DNA-bd_sf"/>
</dbReference>
<dbReference type="PROSITE" id="PS50048">
    <property type="entry name" value="ZN2_CY6_FUNGAL_2"/>
    <property type="match status" value="2"/>
</dbReference>
<evidence type="ECO:0000256" key="1">
    <source>
        <dbReference type="ARBA" id="ARBA00023242"/>
    </source>
</evidence>
<feature type="region of interest" description="Disordered" evidence="2">
    <location>
        <begin position="111"/>
        <end position="231"/>
    </location>
</feature>
<keyword evidence="1" id="KW-0539">Nucleus</keyword>
<dbReference type="Proteomes" id="UP001140562">
    <property type="component" value="Unassembled WGS sequence"/>
</dbReference>
<dbReference type="Pfam" id="PF00172">
    <property type="entry name" value="Zn_clus"/>
    <property type="match status" value="2"/>
</dbReference>
<feature type="domain" description="Zn(2)-C6 fungal-type" evidence="3">
    <location>
        <begin position="235"/>
        <end position="265"/>
    </location>
</feature>
<dbReference type="Gene3D" id="4.10.240.10">
    <property type="entry name" value="Zn(2)-C6 fungal-type DNA-binding domain"/>
    <property type="match status" value="2"/>
</dbReference>
<comment type="caution">
    <text evidence="4">The sequence shown here is derived from an EMBL/GenBank/DDBJ whole genome shotgun (WGS) entry which is preliminary data.</text>
</comment>
<protein>
    <recommendedName>
        <fullName evidence="3">Zn(2)-C6 fungal-type domain-containing protein</fullName>
    </recommendedName>
</protein>
<feature type="compositionally biased region" description="Low complexity" evidence="2">
    <location>
        <begin position="191"/>
        <end position="208"/>
    </location>
</feature>
<feature type="region of interest" description="Disordered" evidence="2">
    <location>
        <begin position="48"/>
        <end position="81"/>
    </location>
</feature>
<name>A0A9W9BWV8_9PLEO</name>
<dbReference type="EMBL" id="JAPEUV010000131">
    <property type="protein sequence ID" value="KAJ4332003.1"/>
    <property type="molecule type" value="Genomic_DNA"/>
</dbReference>
<reference evidence="4" key="1">
    <citation type="submission" date="2022-10" db="EMBL/GenBank/DDBJ databases">
        <title>Tapping the CABI collections for fungal endophytes: first genome assemblies for Collariella, Neodidymelliopsis, Ascochyta clinopodiicola, Didymella pomorum, Didymosphaeria variabile, Neocosmospora piperis and Neocucurbitaria cava.</title>
        <authorList>
            <person name="Hill R."/>
        </authorList>
    </citation>
    <scope>NUCLEOTIDE SEQUENCE</scope>
    <source>
        <strain evidence="4">IMI 360193</strain>
    </source>
</reference>
<accession>A0A9W9BWV8</accession>
<dbReference type="GO" id="GO:0008270">
    <property type="term" value="F:zinc ion binding"/>
    <property type="evidence" value="ECO:0007669"/>
    <property type="project" value="InterPro"/>
</dbReference>
<proteinExistence type="predicted"/>
<dbReference type="GO" id="GO:0005634">
    <property type="term" value="C:nucleus"/>
    <property type="evidence" value="ECO:0007669"/>
    <property type="project" value="TreeGrafter"/>
</dbReference>
<dbReference type="InterPro" id="IPR001138">
    <property type="entry name" value="Zn2Cys6_DnaBD"/>
</dbReference>
<dbReference type="SMART" id="SM00066">
    <property type="entry name" value="GAL4"/>
    <property type="match status" value="2"/>
</dbReference>
<evidence type="ECO:0000259" key="3">
    <source>
        <dbReference type="PROSITE" id="PS50048"/>
    </source>
</evidence>
<feature type="domain" description="Zn(2)-C6 fungal-type" evidence="3">
    <location>
        <begin position="277"/>
        <end position="307"/>
    </location>
</feature>
<dbReference type="GO" id="GO:0000976">
    <property type="term" value="F:transcription cis-regulatory region binding"/>
    <property type="evidence" value="ECO:0007669"/>
    <property type="project" value="TreeGrafter"/>
</dbReference>
<keyword evidence="5" id="KW-1185">Reference proteome</keyword>
<dbReference type="GO" id="GO:0000981">
    <property type="term" value="F:DNA-binding transcription factor activity, RNA polymerase II-specific"/>
    <property type="evidence" value="ECO:0007669"/>
    <property type="project" value="InterPro"/>
</dbReference>
<evidence type="ECO:0000313" key="4">
    <source>
        <dbReference type="EMBL" id="KAJ4332003.1"/>
    </source>
</evidence>
<evidence type="ECO:0000256" key="2">
    <source>
        <dbReference type="SAM" id="MobiDB-lite"/>
    </source>
</evidence>
<dbReference type="PANTHER" id="PTHR37534">
    <property type="entry name" value="TRANSCRIPTIONAL ACTIVATOR PROTEIN UGA3"/>
    <property type="match status" value="1"/>
</dbReference>
<dbReference type="SUPFAM" id="SSF57701">
    <property type="entry name" value="Zn2/Cys6 DNA-binding domain"/>
    <property type="match status" value="2"/>
</dbReference>
<dbReference type="PROSITE" id="PS00463">
    <property type="entry name" value="ZN2_CY6_FUNGAL_1"/>
    <property type="match status" value="2"/>
</dbReference>
<dbReference type="AlphaFoldDB" id="A0A9W9BWV8"/>
<feature type="compositionally biased region" description="Basic and acidic residues" evidence="2">
    <location>
        <begin position="111"/>
        <end position="120"/>
    </location>
</feature>
<evidence type="ECO:0000313" key="5">
    <source>
        <dbReference type="Proteomes" id="UP001140562"/>
    </source>
</evidence>
<gene>
    <name evidence="4" type="ORF">N0V87_008743</name>
</gene>
<sequence>MDDLDDELDLRYHRAIEEADGFKYSERHAFNPKTGGDGARLNYVCQNSLQNKDRKANKKKKKETNAENGDESVAANTDLTPTYDCGGAIHVKFSIKREAINVVYKHNPIHRDVESRRSGDDNSAVPEANGGSMPKTAKTPNGSAKKRKRSKRDQQVAADNEFRNPDLDMSTSPEASKSSARKKRQSNGTEAGSPGSSTKKSKTAKAGTILSPVKSKKTAVPRESSPPPKLAKNKACIRCREKKIKCNEAKPACNQCKRGLWTCQYEVVGPKQRSKNGCINCKQRKRKCTEEKPYCAYCLKVDDDCEYADYS</sequence>
<organism evidence="4 5">
    <name type="scientific">Didymella glomerata</name>
    <dbReference type="NCBI Taxonomy" id="749621"/>
    <lineage>
        <taxon>Eukaryota</taxon>
        <taxon>Fungi</taxon>
        <taxon>Dikarya</taxon>
        <taxon>Ascomycota</taxon>
        <taxon>Pezizomycotina</taxon>
        <taxon>Dothideomycetes</taxon>
        <taxon>Pleosporomycetidae</taxon>
        <taxon>Pleosporales</taxon>
        <taxon>Pleosporineae</taxon>
        <taxon>Didymellaceae</taxon>
        <taxon>Didymella</taxon>
    </lineage>
</organism>